<accession>A0ABS5CB91</accession>
<dbReference type="Proteomes" id="UP000673394">
    <property type="component" value="Unassembled WGS sequence"/>
</dbReference>
<sequence>METEMKPREHVRMKLLGGVRAEMFICHIEGQEGNASKPTPILLQNMSPSGLQVLCHLRLPVNRSYMLQVNVTLGEWQFSLLAHMVWRRPEGNHYIYGCALLPDEGIRKGLLCALLAKLQAMSPKQQRIHELYKRMNYRKESSYARLDVRG</sequence>
<dbReference type="EMBL" id="JAGKSP010000002">
    <property type="protein sequence ID" value="MBP3962383.1"/>
    <property type="molecule type" value="Genomic_DNA"/>
</dbReference>
<dbReference type="RefSeq" id="WP_210656546.1">
    <property type="nucleotide sequence ID" value="NZ_JAGKSP010000002.1"/>
</dbReference>
<reference evidence="1 2" key="1">
    <citation type="submission" date="2021-04" db="EMBL/GenBank/DDBJ databases">
        <title>Paenibacillus sp. DLE-14 whole genome sequence.</title>
        <authorList>
            <person name="Ham Y.J."/>
        </authorList>
    </citation>
    <scope>NUCLEOTIDE SEQUENCE [LARGE SCALE GENOMIC DNA]</scope>
    <source>
        <strain evidence="1 2">DLE-14</strain>
    </source>
</reference>
<proteinExistence type="predicted"/>
<organism evidence="1 2">
    <name type="scientific">Paenibacillus lignilyticus</name>
    <dbReference type="NCBI Taxonomy" id="1172615"/>
    <lineage>
        <taxon>Bacteria</taxon>
        <taxon>Bacillati</taxon>
        <taxon>Bacillota</taxon>
        <taxon>Bacilli</taxon>
        <taxon>Bacillales</taxon>
        <taxon>Paenibacillaceae</taxon>
        <taxon>Paenibacillus</taxon>
    </lineage>
</organism>
<comment type="caution">
    <text evidence="1">The sequence shown here is derived from an EMBL/GenBank/DDBJ whole genome shotgun (WGS) entry which is preliminary data.</text>
</comment>
<keyword evidence="2" id="KW-1185">Reference proteome</keyword>
<protein>
    <recommendedName>
        <fullName evidence="3">PilZ domain-containing protein</fullName>
    </recommendedName>
</protein>
<name>A0ABS5CB91_9BACL</name>
<evidence type="ECO:0008006" key="3">
    <source>
        <dbReference type="Google" id="ProtNLM"/>
    </source>
</evidence>
<evidence type="ECO:0000313" key="2">
    <source>
        <dbReference type="Proteomes" id="UP000673394"/>
    </source>
</evidence>
<evidence type="ECO:0000313" key="1">
    <source>
        <dbReference type="EMBL" id="MBP3962383.1"/>
    </source>
</evidence>
<gene>
    <name evidence="1" type="ORF">I8J30_06660</name>
</gene>